<sequence>MQNPIVKKEFTVSKWEDCYYVIDKTKKLPVLKVGRFVGLLLLLCNGKNDVENIILTMSKCTRDNNLELKKKVIDTMESLQLFIEDASEQRNFSAESNLVEELSTIAENYLEFRKDYPLYIDFYLSNKCTRNCIYCFSGSQSKNESYATNNFLSVERFKEISYEAQNLGTKTFIFTGGEPMLNPYIFDYIHIARLSGISVKTSTKMKLSQAFTKKLLDAGLSSLQVSIDSANSEIEDFLVGTIGVLPELVQTAENALHVGIPLSVRCVITKYNADEIGDLLIFLHEREMFNVSFSFWGESCETKVGNFGASIDQVQRLNSVIEEFRITHPKMQIQYNFSYLDILTEEKSNINAKNYLRRPICMASVNGMKVRSDGKVMFCDQVQYCDELIVGNLHTEGIQEVWKSLEMMRWLSPSREGFQKTLCYSCADFECCYRHRCHKDTIIKYGTLFARNVYCNMIADLFPMLSVKKMTLYP</sequence>
<dbReference type="InterPro" id="IPR050377">
    <property type="entry name" value="Radical_SAM_PqqE_MftC-like"/>
</dbReference>
<protein>
    <recommendedName>
        <fullName evidence="5">Radical SAM core domain-containing protein</fullName>
    </recommendedName>
</protein>
<evidence type="ECO:0000259" key="5">
    <source>
        <dbReference type="PROSITE" id="PS51918"/>
    </source>
</evidence>
<proteinExistence type="predicted"/>
<dbReference type="SUPFAM" id="SSF102114">
    <property type="entry name" value="Radical SAM enzymes"/>
    <property type="match status" value="1"/>
</dbReference>
<dbReference type="InterPro" id="IPR058240">
    <property type="entry name" value="rSAM_sf"/>
</dbReference>
<evidence type="ECO:0000256" key="1">
    <source>
        <dbReference type="ARBA" id="ARBA00022691"/>
    </source>
</evidence>
<dbReference type="InterPro" id="IPR007197">
    <property type="entry name" value="rSAM"/>
</dbReference>
<keyword evidence="3" id="KW-0408">Iron</keyword>
<keyword evidence="4" id="KW-0411">Iron-sulfur</keyword>
<dbReference type="GO" id="GO:0003824">
    <property type="term" value="F:catalytic activity"/>
    <property type="evidence" value="ECO:0007669"/>
    <property type="project" value="InterPro"/>
</dbReference>
<dbReference type="PROSITE" id="PS51918">
    <property type="entry name" value="RADICAL_SAM"/>
    <property type="match status" value="1"/>
</dbReference>
<dbReference type="CDD" id="cd01335">
    <property type="entry name" value="Radical_SAM"/>
    <property type="match status" value="1"/>
</dbReference>
<dbReference type="InterPro" id="IPR013785">
    <property type="entry name" value="Aldolase_TIM"/>
</dbReference>
<keyword evidence="2" id="KW-0479">Metal-binding</keyword>
<accession>A0A328UI87</accession>
<name>A0A328UI87_9FIRM</name>
<dbReference type="RefSeq" id="WP_112332124.1">
    <property type="nucleotide sequence ID" value="NZ_QLYR01000002.1"/>
</dbReference>
<evidence type="ECO:0000313" key="7">
    <source>
        <dbReference type="Proteomes" id="UP000249377"/>
    </source>
</evidence>
<gene>
    <name evidence="6" type="ORF">DPQ25_05195</name>
</gene>
<dbReference type="PANTHER" id="PTHR11228">
    <property type="entry name" value="RADICAL SAM DOMAIN PROTEIN"/>
    <property type="match status" value="1"/>
</dbReference>
<dbReference type="Gene3D" id="3.20.20.70">
    <property type="entry name" value="Aldolase class I"/>
    <property type="match status" value="1"/>
</dbReference>
<feature type="domain" description="Radical SAM core" evidence="5">
    <location>
        <begin position="114"/>
        <end position="336"/>
    </location>
</feature>
<dbReference type="EMBL" id="QLYR01000002">
    <property type="protein sequence ID" value="RAQ29694.1"/>
    <property type="molecule type" value="Genomic_DNA"/>
</dbReference>
<evidence type="ECO:0000256" key="2">
    <source>
        <dbReference type="ARBA" id="ARBA00022723"/>
    </source>
</evidence>
<evidence type="ECO:0000256" key="3">
    <source>
        <dbReference type="ARBA" id="ARBA00023004"/>
    </source>
</evidence>
<dbReference type="AlphaFoldDB" id="A0A328UI87"/>
<keyword evidence="1" id="KW-0949">S-adenosyl-L-methionine</keyword>
<dbReference type="CDD" id="cd21109">
    <property type="entry name" value="SPASM"/>
    <property type="match status" value="1"/>
</dbReference>
<dbReference type="Proteomes" id="UP000249377">
    <property type="component" value="Unassembled WGS sequence"/>
</dbReference>
<dbReference type="Pfam" id="PF13186">
    <property type="entry name" value="SPASM"/>
    <property type="match status" value="1"/>
</dbReference>
<dbReference type="GO" id="GO:0051536">
    <property type="term" value="F:iron-sulfur cluster binding"/>
    <property type="evidence" value="ECO:0007669"/>
    <property type="project" value="UniProtKB-KW"/>
</dbReference>
<keyword evidence="7" id="KW-1185">Reference proteome</keyword>
<comment type="caution">
    <text evidence="6">The sequence shown here is derived from an EMBL/GenBank/DDBJ whole genome shotgun (WGS) entry which is preliminary data.</text>
</comment>
<dbReference type="InterPro" id="IPR023885">
    <property type="entry name" value="4Fe4S-binding_SPASM_dom"/>
</dbReference>
<organism evidence="6 7">
    <name type="scientific">Hydrogeniiclostridium mannosilyticum</name>
    <dbReference type="NCBI Taxonomy" id="2764322"/>
    <lineage>
        <taxon>Bacteria</taxon>
        <taxon>Bacillati</taxon>
        <taxon>Bacillota</taxon>
        <taxon>Clostridia</taxon>
        <taxon>Eubacteriales</taxon>
        <taxon>Acutalibacteraceae</taxon>
        <taxon>Hydrogeniiclostridium</taxon>
    </lineage>
</organism>
<dbReference type="SFLD" id="SFLDS00029">
    <property type="entry name" value="Radical_SAM"/>
    <property type="match status" value="1"/>
</dbReference>
<dbReference type="PANTHER" id="PTHR11228:SF7">
    <property type="entry name" value="PQQA PEPTIDE CYCLASE"/>
    <property type="match status" value="1"/>
</dbReference>
<reference evidence="6 7" key="1">
    <citation type="submission" date="2018-06" db="EMBL/GenBank/DDBJ databases">
        <title>Noncontiguous genome sequence of Ruminococcaceae bacterium ASD2818.</title>
        <authorList>
            <person name="Chaplin A.V."/>
            <person name="Sokolova S.R."/>
            <person name="Kochetkova T.O."/>
            <person name="Goltsov A.Y."/>
            <person name="Trofimov D.Y."/>
            <person name="Efimov B.A."/>
        </authorList>
    </citation>
    <scope>NUCLEOTIDE SEQUENCE [LARGE SCALE GENOMIC DNA]</scope>
    <source>
        <strain evidence="6 7">ASD2818</strain>
    </source>
</reference>
<dbReference type="Pfam" id="PF04055">
    <property type="entry name" value="Radical_SAM"/>
    <property type="match status" value="1"/>
</dbReference>
<dbReference type="GO" id="GO:0006783">
    <property type="term" value="P:heme biosynthetic process"/>
    <property type="evidence" value="ECO:0007669"/>
    <property type="project" value="TreeGrafter"/>
</dbReference>
<dbReference type="SFLD" id="SFLDG01067">
    <property type="entry name" value="SPASM/twitch_domain_containing"/>
    <property type="match status" value="1"/>
</dbReference>
<evidence type="ECO:0000256" key="4">
    <source>
        <dbReference type="ARBA" id="ARBA00023014"/>
    </source>
</evidence>
<dbReference type="GO" id="GO:0046872">
    <property type="term" value="F:metal ion binding"/>
    <property type="evidence" value="ECO:0007669"/>
    <property type="project" value="UniProtKB-KW"/>
</dbReference>
<evidence type="ECO:0000313" key="6">
    <source>
        <dbReference type="EMBL" id="RAQ29694.1"/>
    </source>
</evidence>